<dbReference type="PANTHER" id="PTHR14776:SF1">
    <property type="entry name" value="CADHERIN-LIKE AND PC-ESTERASE DOMAIN-CONTAINING PROTEIN 1"/>
    <property type="match status" value="1"/>
</dbReference>
<dbReference type="AlphaFoldDB" id="A0A8C2YBJ5"/>
<dbReference type="Ensembl" id="ENSCJPT00005020704.1">
    <property type="protein sequence ID" value="ENSCJPP00005014563.1"/>
    <property type="gene ID" value="ENSCJPG00005012139.1"/>
</dbReference>
<reference evidence="1" key="2">
    <citation type="submission" date="2025-08" db="UniProtKB">
        <authorList>
            <consortium name="Ensembl"/>
        </authorList>
    </citation>
    <scope>IDENTIFICATION</scope>
</reference>
<reference evidence="1" key="1">
    <citation type="submission" date="2015-11" db="EMBL/GenBank/DDBJ databases">
        <authorList>
            <consortium name="International Coturnix japonica Genome Analysis Consortium"/>
            <person name="Warren W."/>
            <person name="Burt D.W."/>
            <person name="Antin P.B."/>
            <person name="Lanford R."/>
            <person name="Gros J."/>
            <person name="Wilson R.K."/>
        </authorList>
    </citation>
    <scope>NUCLEOTIDE SEQUENCE [LARGE SCALE GENOMIC DNA]</scope>
</reference>
<organism evidence="1 2">
    <name type="scientific">Coturnix japonica</name>
    <name type="common">Japanese quail</name>
    <name type="synonym">Coturnix coturnix japonica</name>
    <dbReference type="NCBI Taxonomy" id="93934"/>
    <lineage>
        <taxon>Eukaryota</taxon>
        <taxon>Metazoa</taxon>
        <taxon>Chordata</taxon>
        <taxon>Craniata</taxon>
        <taxon>Vertebrata</taxon>
        <taxon>Euteleostomi</taxon>
        <taxon>Archelosauria</taxon>
        <taxon>Archosauria</taxon>
        <taxon>Dinosauria</taxon>
        <taxon>Saurischia</taxon>
        <taxon>Theropoda</taxon>
        <taxon>Coelurosauria</taxon>
        <taxon>Aves</taxon>
        <taxon>Neognathae</taxon>
        <taxon>Galloanserae</taxon>
        <taxon>Galliformes</taxon>
        <taxon>Phasianidae</taxon>
        <taxon>Perdicinae</taxon>
        <taxon>Coturnix</taxon>
    </lineage>
</organism>
<proteinExistence type="predicted"/>
<name>A0A8C2YBJ5_COTJA</name>
<protein>
    <submittedName>
        <fullName evidence="1">Uncharacterized protein</fullName>
    </submittedName>
</protein>
<dbReference type="Proteomes" id="UP000694412">
    <property type="component" value="Chromosome 1"/>
</dbReference>
<dbReference type="PANTHER" id="PTHR14776">
    <property type="entry name" value="CADHERIN-LIKE AND PC-ESTERASE DOMAIN-CONTAINING PROTEIN 1"/>
    <property type="match status" value="1"/>
</dbReference>
<evidence type="ECO:0000313" key="1">
    <source>
        <dbReference type="Ensembl" id="ENSCJPP00005014563.1"/>
    </source>
</evidence>
<reference evidence="1" key="3">
    <citation type="submission" date="2025-09" db="UniProtKB">
        <authorList>
            <consortium name="Ensembl"/>
        </authorList>
    </citation>
    <scope>IDENTIFICATION</scope>
</reference>
<accession>A0A8C2YBJ5</accession>
<keyword evidence="2" id="KW-1185">Reference proteome</keyword>
<dbReference type="GeneTree" id="ENSGT00390000015216"/>
<evidence type="ECO:0000313" key="2">
    <source>
        <dbReference type="Proteomes" id="UP000694412"/>
    </source>
</evidence>
<sequence length="183" mass="20955">MVCGHSPRCRRLCRPRPFLLALLVAVCLFCQTLTPLMTNSFLSAVVNGISPNKQSKTRQGRYKEISARDTHCFFPISDSHTLKKIEDTVLQYFGSRTRRAILYAPPAHSKTERQLYQHILEKHGYAVTVLENGRLVEDLRHEGPYHSSISPWDLLICLSSTKDDTSSCIQRDDLHQLELFQKV</sequence>